<dbReference type="SUPFAM" id="SSF69065">
    <property type="entry name" value="RNase III domain-like"/>
    <property type="match status" value="1"/>
</dbReference>
<comment type="subcellular location">
    <subcellularLocation>
        <location evidence="4">Cytoplasm</location>
    </subcellularLocation>
</comment>
<dbReference type="AlphaFoldDB" id="A0A1M6VL17"/>
<keyword evidence="4" id="KW-0690">Ribosome biogenesis</keyword>
<keyword evidence="4" id="KW-0963">Cytoplasm</keyword>
<accession>A0A1M6VL17</accession>
<keyword evidence="4" id="KW-0460">Magnesium</keyword>
<keyword evidence="4" id="KW-0698">rRNA processing</keyword>
<reference evidence="7" key="1">
    <citation type="submission" date="2016-11" db="EMBL/GenBank/DDBJ databases">
        <authorList>
            <person name="Varghese N."/>
            <person name="Submissions S."/>
        </authorList>
    </citation>
    <scope>NUCLEOTIDE SEQUENCE [LARGE SCALE GENOMIC DNA]</scope>
    <source>
        <strain evidence="7">USBA-503</strain>
    </source>
</reference>
<evidence type="ECO:0000259" key="5">
    <source>
        <dbReference type="Pfam" id="PF00636"/>
    </source>
</evidence>
<feature type="domain" description="RNase III" evidence="5">
    <location>
        <begin position="19"/>
        <end position="115"/>
    </location>
</feature>
<dbReference type="InterPro" id="IPR036389">
    <property type="entry name" value="RNase_III_sf"/>
</dbReference>
<evidence type="ECO:0000256" key="3">
    <source>
        <dbReference type="ARBA" id="ARBA00022801"/>
    </source>
</evidence>
<dbReference type="PANTHER" id="PTHR34276">
    <property type="entry name" value="MINI-RIBONUCLEASE 3"/>
    <property type="match status" value="1"/>
</dbReference>
<dbReference type="PANTHER" id="PTHR34276:SF1">
    <property type="entry name" value="MINI-RIBONUCLEASE 3"/>
    <property type="match status" value="1"/>
</dbReference>
<dbReference type="HAMAP" id="MF_01468">
    <property type="entry name" value="RNase_Mini_III"/>
    <property type="match status" value="1"/>
</dbReference>
<dbReference type="Proteomes" id="UP000184016">
    <property type="component" value="Unassembled WGS sequence"/>
</dbReference>
<dbReference type="RefSeq" id="WP_072874913.1">
    <property type="nucleotide sequence ID" value="NZ_FRAF01000023.1"/>
</dbReference>
<comment type="cofactor">
    <cofactor evidence="4">
        <name>Mg(2+)</name>
        <dbReference type="ChEBI" id="CHEBI:18420"/>
    </cofactor>
</comment>
<keyword evidence="2 4" id="KW-0255">Endonuclease</keyword>
<organism evidence="6 7">
    <name type="scientific">Alicyclobacillus tolerans</name>
    <dbReference type="NCBI Taxonomy" id="90970"/>
    <lineage>
        <taxon>Bacteria</taxon>
        <taxon>Bacillati</taxon>
        <taxon>Bacillota</taxon>
        <taxon>Bacilli</taxon>
        <taxon>Bacillales</taxon>
        <taxon>Alicyclobacillaceae</taxon>
        <taxon>Alicyclobacillus</taxon>
    </lineage>
</organism>
<name>A0A1M6VL17_9BACL</name>
<keyword evidence="4" id="KW-0699">rRNA-binding</keyword>
<dbReference type="EMBL" id="FRAF01000023">
    <property type="protein sequence ID" value="SHK82247.1"/>
    <property type="molecule type" value="Genomic_DNA"/>
</dbReference>
<comment type="similarity">
    <text evidence="4">Belongs to the MrnC RNase family.</text>
</comment>
<dbReference type="Pfam" id="PF00636">
    <property type="entry name" value="Ribonuclease_3"/>
    <property type="match status" value="1"/>
</dbReference>
<keyword evidence="3 4" id="KW-0378">Hydrolase</keyword>
<dbReference type="GO" id="GO:0019843">
    <property type="term" value="F:rRNA binding"/>
    <property type="evidence" value="ECO:0007669"/>
    <property type="project" value="UniProtKB-UniRule"/>
</dbReference>
<protein>
    <recommendedName>
        <fullName evidence="4">Mini-ribonuclease 3</fullName>
        <shortName evidence="4">Mini-3</shortName>
        <shortName evidence="4">Mini-RNase 3</shortName>
        <ecNumber evidence="4">3.1.26.-</ecNumber>
    </recommendedName>
    <alternativeName>
        <fullName evidence="4">Mini-RNase III</fullName>
        <shortName evidence="4">Mini-III</shortName>
    </alternativeName>
</protein>
<dbReference type="EC" id="3.1.26.-" evidence="4"/>
<sequence>MIGDVWSGLRKDWMTPLVYAFVGDAVWEVYVRAHVLAKGAGKMRDIHLRCSRYSRASAQASVLRFLESRLTEEEKEWVRRGRNAKSGHVPKNADLMEYRYSTAFEALLGHLSVDGQNQRLEYIVQSALAWLDEQDHH</sequence>
<keyword evidence="1 4" id="KW-0540">Nuclease</keyword>
<proteinExistence type="inferred from homology"/>
<dbReference type="STRING" id="1830138.SAMN05443507_12358"/>
<evidence type="ECO:0000256" key="1">
    <source>
        <dbReference type="ARBA" id="ARBA00022722"/>
    </source>
</evidence>
<dbReference type="GO" id="GO:0005737">
    <property type="term" value="C:cytoplasm"/>
    <property type="evidence" value="ECO:0007669"/>
    <property type="project" value="UniProtKB-SubCell"/>
</dbReference>
<dbReference type="GO" id="GO:0006364">
    <property type="term" value="P:rRNA processing"/>
    <property type="evidence" value="ECO:0007669"/>
    <property type="project" value="UniProtKB-UniRule"/>
</dbReference>
<keyword evidence="4" id="KW-0694">RNA-binding</keyword>
<evidence type="ECO:0000313" key="6">
    <source>
        <dbReference type="EMBL" id="SHK82247.1"/>
    </source>
</evidence>
<dbReference type="InterPro" id="IPR008226">
    <property type="entry name" value="Mini3_fam"/>
</dbReference>
<dbReference type="InterPro" id="IPR000999">
    <property type="entry name" value="RNase_III_dom"/>
</dbReference>
<gene>
    <name evidence="4" type="primary">mrnC</name>
    <name evidence="6" type="ORF">SAMN05443507_12358</name>
</gene>
<comment type="function">
    <text evidence="4">Involved in correct processing of both the 5' and 3' ends of 23S rRNA precursor. Processes 30S rRNA precursor transcript even in absence of ribonuclease 3 (Rnc); Rnc processes 30S rRNA into smaller rRNA precursors.</text>
</comment>
<feature type="active site" evidence="4">
    <location>
        <position position="24"/>
    </location>
</feature>
<evidence type="ECO:0000313" key="7">
    <source>
        <dbReference type="Proteomes" id="UP000184016"/>
    </source>
</evidence>
<comment type="subunit">
    <text evidence="4">Homodimer.</text>
</comment>
<evidence type="ECO:0000256" key="2">
    <source>
        <dbReference type="ARBA" id="ARBA00022759"/>
    </source>
</evidence>
<dbReference type="Gene3D" id="1.10.1520.10">
    <property type="entry name" value="Ribonuclease III domain"/>
    <property type="match status" value="1"/>
</dbReference>
<dbReference type="PIRSF" id="PIRSF005520">
    <property type="entry name" value="UCP005520"/>
    <property type="match status" value="1"/>
</dbReference>
<evidence type="ECO:0000256" key="4">
    <source>
        <dbReference type="HAMAP-Rule" id="MF_01468"/>
    </source>
</evidence>
<dbReference type="GO" id="GO:0004525">
    <property type="term" value="F:ribonuclease III activity"/>
    <property type="evidence" value="ECO:0007669"/>
    <property type="project" value="InterPro"/>
</dbReference>
<keyword evidence="7" id="KW-1185">Reference proteome</keyword>